<dbReference type="OrthoDB" id="3781658at2"/>
<dbReference type="EMBL" id="FQZG01000007">
    <property type="protein sequence ID" value="SHI50691.1"/>
    <property type="molecule type" value="Genomic_DNA"/>
</dbReference>
<gene>
    <name evidence="2" type="ORF">SAMN02745244_00505</name>
</gene>
<protein>
    <submittedName>
        <fullName evidence="2">Uncharacterized protein</fullName>
    </submittedName>
</protein>
<evidence type="ECO:0000256" key="1">
    <source>
        <dbReference type="SAM" id="MobiDB-lite"/>
    </source>
</evidence>
<dbReference type="RefSeq" id="WP_073185984.1">
    <property type="nucleotide sequence ID" value="NZ_FQZG01000007.1"/>
</dbReference>
<proteinExistence type="predicted"/>
<evidence type="ECO:0000313" key="2">
    <source>
        <dbReference type="EMBL" id="SHI50691.1"/>
    </source>
</evidence>
<accession>A0A1M6BPS0</accession>
<dbReference type="STRING" id="1123357.SAMN02745244_00505"/>
<dbReference type="Proteomes" id="UP000184512">
    <property type="component" value="Unassembled WGS sequence"/>
</dbReference>
<reference evidence="2 3" key="1">
    <citation type="submission" date="2016-11" db="EMBL/GenBank/DDBJ databases">
        <authorList>
            <person name="Jaros S."/>
            <person name="Januszkiewicz K."/>
            <person name="Wedrychowicz H."/>
        </authorList>
    </citation>
    <scope>NUCLEOTIDE SEQUENCE [LARGE SCALE GENOMIC DNA]</scope>
    <source>
        <strain evidence="2 3">DSM 12906</strain>
    </source>
</reference>
<organism evidence="2 3">
    <name type="scientific">Tessaracoccus bendigoensis DSM 12906</name>
    <dbReference type="NCBI Taxonomy" id="1123357"/>
    <lineage>
        <taxon>Bacteria</taxon>
        <taxon>Bacillati</taxon>
        <taxon>Actinomycetota</taxon>
        <taxon>Actinomycetes</taxon>
        <taxon>Propionibacteriales</taxon>
        <taxon>Propionibacteriaceae</taxon>
        <taxon>Tessaracoccus</taxon>
    </lineage>
</organism>
<name>A0A1M6BPS0_9ACTN</name>
<feature type="region of interest" description="Disordered" evidence="1">
    <location>
        <begin position="229"/>
        <end position="275"/>
    </location>
</feature>
<evidence type="ECO:0000313" key="3">
    <source>
        <dbReference type="Proteomes" id="UP000184512"/>
    </source>
</evidence>
<keyword evidence="3" id="KW-1185">Reference proteome</keyword>
<sequence length="275" mass="30064">MPTFHDPTADSREAYEAIRGLAHATIFIEQPHEAYGVILELLGGVRSLQQVFDQLAAMHERHQGRAFNDAGDQHAGMVDAFTAADRLHETAAMIRRAESLLDAAAQAAGRIAWHPAEPAAPEVVNRPAWVNIVFLDGEEADRVLDLIDREGSTAGVLYLSQWDMGADTVDDAIAIGHTYDELPSSASDKTATVDAYTMIYNPSLGHVALYRNPDELPSLTLLEAHQHVEIGPPRRAQADKPPTEQSAGRHMAPPARSWFTPEPITVVTEQRGLSR</sequence>
<dbReference type="AlphaFoldDB" id="A0A1M6BPS0"/>